<reference evidence="2" key="2">
    <citation type="submission" date="2021-08" db="EMBL/GenBank/DDBJ databases">
        <authorList>
            <person name="Tani A."/>
            <person name="Ola A."/>
            <person name="Ogura Y."/>
            <person name="Katsura K."/>
            <person name="Hayashi T."/>
        </authorList>
    </citation>
    <scope>NUCLEOTIDE SEQUENCE</scope>
    <source>
        <strain evidence="2">KCTC 52305</strain>
    </source>
</reference>
<feature type="region of interest" description="Disordered" evidence="1">
    <location>
        <begin position="1"/>
        <end position="39"/>
    </location>
</feature>
<name>A0ABQ4R7G4_9HYPH</name>
<sequence>MAGYERDRSLGNARTLHKLGLQNERSLPRKPGWPGGAHGTTPLNYAVEDQACFMSRTPRRHTSPSLWWRPAYSKLDLPNAPAAMTVITIERLIPGSLVLFGGNRAAVITPDLADRFEPGDHLLVLPETGDFLHIPAAQMLLAGAAVDRAHAAFQAMSAVSDQAVDRFFDGFAALLEAQSVWDAVTEANLRDVERARSDGRSTTRLVASDRMRHDMIAGLRAWRDSDAGSAHGTTCGFRVIGAQHLRPRRAEWSTWRPAGPGAGRRSYCSLQLEIVFHDGGRIA</sequence>
<evidence type="ECO:0000256" key="1">
    <source>
        <dbReference type="SAM" id="MobiDB-lite"/>
    </source>
</evidence>
<evidence type="ECO:0000313" key="3">
    <source>
        <dbReference type="Proteomes" id="UP001055167"/>
    </source>
</evidence>
<dbReference type="InterPro" id="IPR016162">
    <property type="entry name" value="Ald_DH_N"/>
</dbReference>
<comment type="caution">
    <text evidence="2">The sequence shown here is derived from an EMBL/GenBank/DDBJ whole genome shotgun (WGS) entry which is preliminary data.</text>
</comment>
<organism evidence="2 3">
    <name type="scientific">Methylobacterium crusticola</name>
    <dbReference type="NCBI Taxonomy" id="1697972"/>
    <lineage>
        <taxon>Bacteria</taxon>
        <taxon>Pseudomonadati</taxon>
        <taxon>Pseudomonadota</taxon>
        <taxon>Alphaproteobacteria</taxon>
        <taxon>Hyphomicrobiales</taxon>
        <taxon>Methylobacteriaceae</taxon>
        <taxon>Methylobacterium</taxon>
    </lineage>
</organism>
<proteinExistence type="predicted"/>
<evidence type="ECO:0000313" key="2">
    <source>
        <dbReference type="EMBL" id="GJD53598.1"/>
    </source>
</evidence>
<protein>
    <submittedName>
        <fullName evidence="2">Uncharacterized protein</fullName>
    </submittedName>
</protein>
<gene>
    <name evidence="2" type="ORF">OPKNFCMD_6375</name>
</gene>
<keyword evidence="3" id="KW-1185">Reference proteome</keyword>
<dbReference type="Gene3D" id="3.40.605.10">
    <property type="entry name" value="Aldehyde Dehydrogenase, Chain A, domain 1"/>
    <property type="match status" value="1"/>
</dbReference>
<dbReference type="EMBL" id="BPQH01000032">
    <property type="protein sequence ID" value="GJD53598.1"/>
    <property type="molecule type" value="Genomic_DNA"/>
</dbReference>
<reference evidence="2" key="1">
    <citation type="journal article" date="2021" name="Front. Microbiol.">
        <title>Comprehensive Comparative Genomics and Phenotyping of Methylobacterium Species.</title>
        <authorList>
            <person name="Alessa O."/>
            <person name="Ogura Y."/>
            <person name="Fujitani Y."/>
            <person name="Takami H."/>
            <person name="Hayashi T."/>
            <person name="Sahin N."/>
            <person name="Tani A."/>
        </authorList>
    </citation>
    <scope>NUCLEOTIDE SEQUENCE</scope>
    <source>
        <strain evidence="2">KCTC 52305</strain>
    </source>
</reference>
<dbReference type="Proteomes" id="UP001055167">
    <property type="component" value="Unassembled WGS sequence"/>
</dbReference>
<accession>A0ABQ4R7G4</accession>